<evidence type="ECO:0000256" key="7">
    <source>
        <dbReference type="ARBA" id="ARBA00022837"/>
    </source>
</evidence>
<dbReference type="PANTHER" id="PTHR31388:SF220">
    <property type="entry name" value="PEROXIDASE"/>
    <property type="match status" value="1"/>
</dbReference>
<dbReference type="GO" id="GO:0140825">
    <property type="term" value="F:lactoperoxidase activity"/>
    <property type="evidence" value="ECO:0007669"/>
    <property type="project" value="UniProtKB-EC"/>
</dbReference>
<dbReference type="PANTHER" id="PTHR31388">
    <property type="entry name" value="PEROXIDASE 72-RELATED"/>
    <property type="match status" value="1"/>
</dbReference>
<keyword evidence="10" id="KW-0376">Hydrogen peroxide</keyword>
<name>A0A834ZYX4_9POAL</name>
<dbReference type="GO" id="GO:0006979">
    <property type="term" value="P:response to oxidative stress"/>
    <property type="evidence" value="ECO:0007669"/>
    <property type="project" value="InterPro"/>
</dbReference>
<comment type="catalytic activity">
    <reaction evidence="1">
        <text>2 a phenolic donor + H2O2 = 2 a phenolic radical donor + 2 H2O</text>
        <dbReference type="Rhea" id="RHEA:56136"/>
        <dbReference type="ChEBI" id="CHEBI:15377"/>
        <dbReference type="ChEBI" id="CHEBI:16240"/>
        <dbReference type="ChEBI" id="CHEBI:139520"/>
        <dbReference type="ChEBI" id="CHEBI:139521"/>
        <dbReference type="EC" id="1.11.1.7"/>
    </reaction>
</comment>
<evidence type="ECO:0000256" key="8">
    <source>
        <dbReference type="ARBA" id="ARBA00023002"/>
    </source>
</evidence>
<reference evidence="14" key="1">
    <citation type="submission" date="2020-07" db="EMBL/GenBank/DDBJ databases">
        <title>Genome sequence and genetic diversity analysis of an under-domesticated orphan crop, white fonio (Digitaria exilis).</title>
        <authorList>
            <person name="Bennetzen J.L."/>
            <person name="Chen S."/>
            <person name="Ma X."/>
            <person name="Wang X."/>
            <person name="Yssel A.E.J."/>
            <person name="Chaluvadi S.R."/>
            <person name="Johnson M."/>
            <person name="Gangashetty P."/>
            <person name="Hamidou F."/>
            <person name="Sanogo M.D."/>
            <person name="Zwaenepoel A."/>
            <person name="Wallace J."/>
            <person name="Van De Peer Y."/>
            <person name="Van Deynze A."/>
        </authorList>
    </citation>
    <scope>NUCLEOTIDE SEQUENCE</scope>
    <source>
        <tissue evidence="14">Leaves</tissue>
    </source>
</reference>
<sequence>MRGACPSSGGDDAEAPLDALTPGEFDNGYYRSLVTGAGLLHSDQVLFSNGPLDSLVRIYSSNGEAFSADFAASMVRLGNVSPLTGSVGEIRINCRKVNS</sequence>
<feature type="domain" description="Plant heme peroxidase family profile" evidence="13">
    <location>
        <begin position="1"/>
        <end position="98"/>
    </location>
</feature>
<evidence type="ECO:0000256" key="3">
    <source>
        <dbReference type="ARBA" id="ARBA00004613"/>
    </source>
</evidence>
<dbReference type="SUPFAM" id="SSF48113">
    <property type="entry name" value="Heme-dependent peroxidases"/>
    <property type="match status" value="1"/>
</dbReference>
<comment type="cofactor">
    <cofactor evidence="2">
        <name>heme b</name>
        <dbReference type="ChEBI" id="CHEBI:60344"/>
    </cofactor>
</comment>
<dbReference type="Gene3D" id="1.10.420.10">
    <property type="entry name" value="Peroxidase, domain 2"/>
    <property type="match status" value="1"/>
</dbReference>
<feature type="binding site" evidence="11">
    <location>
        <position position="21"/>
    </location>
    <ligand>
        <name>Ca(2+)</name>
        <dbReference type="ChEBI" id="CHEBI:29108"/>
        <label>2</label>
    </ligand>
</feature>
<comment type="subcellular location">
    <subcellularLocation>
        <location evidence="3">Secreted</location>
    </subcellularLocation>
</comment>
<dbReference type="Pfam" id="PF00141">
    <property type="entry name" value="peroxidase"/>
    <property type="match status" value="1"/>
</dbReference>
<evidence type="ECO:0000259" key="13">
    <source>
        <dbReference type="PROSITE" id="PS50873"/>
    </source>
</evidence>
<dbReference type="AlphaFoldDB" id="A0A834ZYX4"/>
<evidence type="ECO:0000256" key="12">
    <source>
        <dbReference type="RuleBase" id="RU004241"/>
    </source>
</evidence>
<feature type="binding site" evidence="11">
    <location>
        <position position="18"/>
    </location>
    <ligand>
        <name>Ca(2+)</name>
        <dbReference type="ChEBI" id="CHEBI:29108"/>
        <label>2</label>
    </ligand>
</feature>
<dbReference type="Gene3D" id="1.10.520.10">
    <property type="match status" value="1"/>
</dbReference>
<dbReference type="GO" id="GO:0046872">
    <property type="term" value="F:metal ion binding"/>
    <property type="evidence" value="ECO:0007669"/>
    <property type="project" value="UniProtKB-KW"/>
</dbReference>
<evidence type="ECO:0000313" key="14">
    <source>
        <dbReference type="EMBL" id="KAF8642549.1"/>
    </source>
</evidence>
<comment type="similarity">
    <text evidence="12">Belongs to the peroxidase family.</text>
</comment>
<protein>
    <recommendedName>
        <fullName evidence="13">Plant heme peroxidase family profile domain-containing protein</fullName>
    </recommendedName>
</protein>
<dbReference type="PROSITE" id="PS50873">
    <property type="entry name" value="PEROXIDASE_4"/>
    <property type="match status" value="1"/>
</dbReference>
<evidence type="ECO:0000256" key="1">
    <source>
        <dbReference type="ARBA" id="ARBA00000189"/>
    </source>
</evidence>
<dbReference type="InterPro" id="IPR002016">
    <property type="entry name" value="Haem_peroxidase"/>
</dbReference>
<keyword evidence="7 11" id="KW-0106">Calcium</keyword>
<dbReference type="GO" id="GO:0005576">
    <property type="term" value="C:extracellular region"/>
    <property type="evidence" value="ECO:0007669"/>
    <property type="project" value="UniProtKB-SubCell"/>
</dbReference>
<evidence type="ECO:0000256" key="4">
    <source>
        <dbReference type="ARBA" id="ARBA00022559"/>
    </source>
</evidence>
<evidence type="ECO:0000256" key="6">
    <source>
        <dbReference type="ARBA" id="ARBA00022723"/>
    </source>
</evidence>
<dbReference type="OrthoDB" id="2113341at2759"/>
<keyword evidence="6 11" id="KW-0479">Metal-binding</keyword>
<keyword evidence="8" id="KW-0560">Oxidoreductase</keyword>
<organism evidence="14 15">
    <name type="scientific">Digitaria exilis</name>
    <dbReference type="NCBI Taxonomy" id="1010633"/>
    <lineage>
        <taxon>Eukaryota</taxon>
        <taxon>Viridiplantae</taxon>
        <taxon>Streptophyta</taxon>
        <taxon>Embryophyta</taxon>
        <taxon>Tracheophyta</taxon>
        <taxon>Spermatophyta</taxon>
        <taxon>Magnoliopsida</taxon>
        <taxon>Liliopsida</taxon>
        <taxon>Poales</taxon>
        <taxon>Poaceae</taxon>
        <taxon>PACMAD clade</taxon>
        <taxon>Panicoideae</taxon>
        <taxon>Panicodae</taxon>
        <taxon>Paniceae</taxon>
        <taxon>Anthephorinae</taxon>
        <taxon>Digitaria</taxon>
    </lineage>
</organism>
<evidence type="ECO:0000313" key="15">
    <source>
        <dbReference type="Proteomes" id="UP000636709"/>
    </source>
</evidence>
<dbReference type="Proteomes" id="UP000636709">
    <property type="component" value="Unassembled WGS sequence"/>
</dbReference>
<comment type="caution">
    <text evidence="14">The sequence shown here is derived from an EMBL/GenBank/DDBJ whole genome shotgun (WGS) entry which is preliminary data.</text>
</comment>
<keyword evidence="5" id="KW-0349">Heme</keyword>
<dbReference type="GO" id="GO:0020037">
    <property type="term" value="F:heme binding"/>
    <property type="evidence" value="ECO:0007669"/>
    <property type="project" value="InterPro"/>
</dbReference>
<dbReference type="GO" id="GO:0042744">
    <property type="term" value="P:hydrogen peroxide catabolic process"/>
    <property type="evidence" value="ECO:0007669"/>
    <property type="project" value="UniProtKB-KW"/>
</dbReference>
<evidence type="ECO:0000256" key="5">
    <source>
        <dbReference type="ARBA" id="ARBA00022617"/>
    </source>
</evidence>
<evidence type="ECO:0000256" key="9">
    <source>
        <dbReference type="ARBA" id="ARBA00023004"/>
    </source>
</evidence>
<keyword evidence="15" id="KW-1185">Reference proteome</keyword>
<keyword evidence="9" id="KW-0408">Iron</keyword>
<keyword evidence="4" id="KW-0575">Peroxidase</keyword>
<dbReference type="PRINTS" id="PR00461">
    <property type="entry name" value="PLPEROXIDASE"/>
</dbReference>
<dbReference type="InterPro" id="IPR000823">
    <property type="entry name" value="Peroxidase_pln"/>
</dbReference>
<feature type="binding site" evidence="11">
    <location>
        <position position="26"/>
    </location>
    <ligand>
        <name>Ca(2+)</name>
        <dbReference type="ChEBI" id="CHEBI:29108"/>
        <label>2</label>
    </ligand>
</feature>
<comment type="cofactor">
    <cofactor evidence="11">
        <name>Ca(2+)</name>
        <dbReference type="ChEBI" id="CHEBI:29108"/>
    </cofactor>
    <text evidence="11">Binds 2 calcium ions per subunit.</text>
</comment>
<dbReference type="EMBL" id="JACEFO010003289">
    <property type="protein sequence ID" value="KAF8642549.1"/>
    <property type="molecule type" value="Genomic_DNA"/>
</dbReference>
<accession>A0A834ZYX4</accession>
<dbReference type="InterPro" id="IPR010255">
    <property type="entry name" value="Haem_peroxidase_sf"/>
</dbReference>
<evidence type="ECO:0000256" key="10">
    <source>
        <dbReference type="ARBA" id="ARBA00023324"/>
    </source>
</evidence>
<gene>
    <name evidence="14" type="ORF">HU200_067227</name>
</gene>
<proteinExistence type="inferred from homology"/>
<evidence type="ECO:0000256" key="11">
    <source>
        <dbReference type="PIRSR" id="PIRSR600823-3"/>
    </source>
</evidence>
<evidence type="ECO:0000256" key="2">
    <source>
        <dbReference type="ARBA" id="ARBA00001970"/>
    </source>
</evidence>